<evidence type="ECO:0000313" key="14">
    <source>
        <dbReference type="EMBL" id="GEM08605.1"/>
    </source>
</evidence>
<dbReference type="PRINTS" id="PR00404">
    <property type="entry name" value="MADSDOMAIN"/>
</dbReference>
<dbReference type="EMBL" id="BJWK01000006">
    <property type="protein sequence ID" value="GEM08605.1"/>
    <property type="molecule type" value="Genomic_DNA"/>
</dbReference>
<feature type="compositionally biased region" description="Low complexity" evidence="10">
    <location>
        <begin position="9"/>
        <end position="34"/>
    </location>
</feature>
<dbReference type="OrthoDB" id="273556at2759"/>
<dbReference type="GO" id="GO:0005634">
    <property type="term" value="C:nucleus"/>
    <property type="evidence" value="ECO:0007669"/>
    <property type="project" value="UniProtKB-SubCell"/>
</dbReference>
<keyword evidence="3 9" id="KW-0863">Zinc-finger</keyword>
<dbReference type="PROSITE" id="PS50066">
    <property type="entry name" value="MADS_BOX_2"/>
    <property type="match status" value="1"/>
</dbReference>
<feature type="region of interest" description="Disordered" evidence="10">
    <location>
        <begin position="677"/>
        <end position="710"/>
    </location>
</feature>
<evidence type="ECO:0000256" key="1">
    <source>
        <dbReference type="ARBA" id="ARBA00004123"/>
    </source>
</evidence>
<evidence type="ECO:0000256" key="9">
    <source>
        <dbReference type="PROSITE-ProRule" id="PRU00502"/>
    </source>
</evidence>
<evidence type="ECO:0000259" key="12">
    <source>
        <dbReference type="PROSITE" id="PS50089"/>
    </source>
</evidence>
<dbReference type="Gene3D" id="3.30.40.10">
    <property type="entry name" value="Zinc/RING finger domain, C3HC4 (zinc finger)"/>
    <property type="match status" value="2"/>
</dbReference>
<keyword evidence="2" id="KW-0479">Metal-binding</keyword>
<evidence type="ECO:0000256" key="3">
    <source>
        <dbReference type="ARBA" id="ARBA00022771"/>
    </source>
</evidence>
<evidence type="ECO:0000256" key="10">
    <source>
        <dbReference type="SAM" id="MobiDB-lite"/>
    </source>
</evidence>
<dbReference type="GO" id="GO:0007265">
    <property type="term" value="P:Ras protein signal transduction"/>
    <property type="evidence" value="ECO:0007669"/>
    <property type="project" value="TreeGrafter"/>
</dbReference>
<keyword evidence="4" id="KW-0862">Zinc</keyword>
<feature type="region of interest" description="Disordered" evidence="10">
    <location>
        <begin position="594"/>
        <end position="633"/>
    </location>
</feature>
<keyword evidence="6" id="KW-0238">DNA-binding</keyword>
<dbReference type="InterPro" id="IPR001841">
    <property type="entry name" value="Znf_RING"/>
</dbReference>
<feature type="compositionally biased region" description="Basic and acidic residues" evidence="10">
    <location>
        <begin position="1131"/>
        <end position="1159"/>
    </location>
</feature>
<dbReference type="Proteomes" id="UP000321518">
    <property type="component" value="Unassembled WGS sequence"/>
</dbReference>
<feature type="region of interest" description="Disordered" evidence="10">
    <location>
        <begin position="246"/>
        <end position="527"/>
    </location>
</feature>
<keyword evidence="5" id="KW-0805">Transcription regulation</keyword>
<feature type="region of interest" description="Disordered" evidence="10">
    <location>
        <begin position="1"/>
        <end position="160"/>
    </location>
</feature>
<reference evidence="14 15" key="1">
    <citation type="submission" date="2019-07" db="EMBL/GenBank/DDBJ databases">
        <title>Rhodotorula toruloides NBRC10032 genome sequencing.</title>
        <authorList>
            <person name="Shida Y."/>
            <person name="Takaku H."/>
            <person name="Ogasawara W."/>
            <person name="Mori K."/>
        </authorList>
    </citation>
    <scope>NUCLEOTIDE SEQUENCE [LARGE SCALE GENOMIC DNA]</scope>
    <source>
        <strain evidence="14 15">NBRC10032</strain>
    </source>
</reference>
<feature type="domain" description="MADS-box" evidence="11">
    <location>
        <begin position="158"/>
        <end position="218"/>
    </location>
</feature>
<dbReference type="GO" id="GO:0046983">
    <property type="term" value="F:protein dimerization activity"/>
    <property type="evidence" value="ECO:0007669"/>
    <property type="project" value="InterPro"/>
</dbReference>
<feature type="compositionally biased region" description="Pro residues" evidence="10">
    <location>
        <begin position="255"/>
        <end position="267"/>
    </location>
</feature>
<feature type="domain" description="UBP-type" evidence="13">
    <location>
        <begin position="891"/>
        <end position="995"/>
    </location>
</feature>
<feature type="region of interest" description="Disordered" evidence="10">
    <location>
        <begin position="1131"/>
        <end position="1160"/>
    </location>
</feature>
<evidence type="ECO:0000259" key="13">
    <source>
        <dbReference type="PROSITE" id="PS50271"/>
    </source>
</evidence>
<dbReference type="PANTHER" id="PTHR24007">
    <property type="entry name" value="BRCA1-ASSOCIATED PROTEIN"/>
    <property type="match status" value="1"/>
</dbReference>
<feature type="compositionally biased region" description="Basic residues" evidence="10">
    <location>
        <begin position="289"/>
        <end position="298"/>
    </location>
</feature>
<dbReference type="GO" id="GO:0005737">
    <property type="term" value="C:cytoplasm"/>
    <property type="evidence" value="ECO:0007669"/>
    <property type="project" value="TreeGrafter"/>
</dbReference>
<dbReference type="CDD" id="cd00120">
    <property type="entry name" value="MADS"/>
    <property type="match status" value="1"/>
</dbReference>
<dbReference type="GO" id="GO:0045944">
    <property type="term" value="P:positive regulation of transcription by RNA polymerase II"/>
    <property type="evidence" value="ECO:0007669"/>
    <property type="project" value="UniProtKB-ARBA"/>
</dbReference>
<dbReference type="SUPFAM" id="SSF57850">
    <property type="entry name" value="RING/U-box"/>
    <property type="match status" value="2"/>
</dbReference>
<comment type="subcellular location">
    <subcellularLocation>
        <location evidence="1">Nucleus</location>
    </subcellularLocation>
</comment>
<feature type="compositionally biased region" description="Low complexity" evidence="10">
    <location>
        <begin position="417"/>
        <end position="431"/>
    </location>
</feature>
<evidence type="ECO:0000256" key="8">
    <source>
        <dbReference type="ARBA" id="ARBA00023242"/>
    </source>
</evidence>
<feature type="compositionally biased region" description="Pro residues" evidence="10">
    <location>
        <begin position="404"/>
        <end position="416"/>
    </location>
</feature>
<dbReference type="PROSITE" id="PS00350">
    <property type="entry name" value="MADS_BOX_1"/>
    <property type="match status" value="1"/>
</dbReference>
<feature type="region of interest" description="Disordered" evidence="10">
    <location>
        <begin position="990"/>
        <end position="1019"/>
    </location>
</feature>
<feature type="compositionally biased region" description="Low complexity" evidence="10">
    <location>
        <begin position="131"/>
        <end position="143"/>
    </location>
</feature>
<keyword evidence="7" id="KW-0804">Transcription</keyword>
<feature type="compositionally biased region" description="Low complexity" evidence="10">
    <location>
        <begin position="599"/>
        <end position="611"/>
    </location>
</feature>
<feature type="region of interest" description="Disordered" evidence="10">
    <location>
        <begin position="1206"/>
        <end position="1254"/>
    </location>
</feature>
<dbReference type="PROSITE" id="PS50271">
    <property type="entry name" value="ZF_UBP"/>
    <property type="match status" value="1"/>
</dbReference>
<dbReference type="GO" id="GO:0016567">
    <property type="term" value="P:protein ubiquitination"/>
    <property type="evidence" value="ECO:0007669"/>
    <property type="project" value="TreeGrafter"/>
</dbReference>
<keyword evidence="8" id="KW-0539">Nucleus</keyword>
<dbReference type="Pfam" id="PF00319">
    <property type="entry name" value="SRF-TF"/>
    <property type="match status" value="1"/>
</dbReference>
<dbReference type="PANTHER" id="PTHR24007:SF7">
    <property type="entry name" value="BRCA1-ASSOCIATED PROTEIN"/>
    <property type="match status" value="1"/>
</dbReference>
<dbReference type="SMART" id="SM00184">
    <property type="entry name" value="RING"/>
    <property type="match status" value="1"/>
</dbReference>
<evidence type="ECO:0000256" key="4">
    <source>
        <dbReference type="ARBA" id="ARBA00022833"/>
    </source>
</evidence>
<dbReference type="InterPro" id="IPR001607">
    <property type="entry name" value="Znf_UBP"/>
</dbReference>
<feature type="compositionally biased region" description="Pro residues" evidence="10">
    <location>
        <begin position="612"/>
        <end position="624"/>
    </location>
</feature>
<dbReference type="SMART" id="SM00432">
    <property type="entry name" value="MADS"/>
    <property type="match status" value="1"/>
</dbReference>
<dbReference type="InterPro" id="IPR002100">
    <property type="entry name" value="TF_MADSbox"/>
</dbReference>
<feature type="compositionally biased region" description="Pro residues" evidence="10">
    <location>
        <begin position="35"/>
        <end position="61"/>
    </location>
</feature>
<dbReference type="AlphaFoldDB" id="A0A511KF92"/>
<evidence type="ECO:0000256" key="6">
    <source>
        <dbReference type="ARBA" id="ARBA00023125"/>
    </source>
</evidence>
<dbReference type="SUPFAM" id="SSF55455">
    <property type="entry name" value="SRF-like"/>
    <property type="match status" value="1"/>
</dbReference>
<evidence type="ECO:0000256" key="5">
    <source>
        <dbReference type="ARBA" id="ARBA00023015"/>
    </source>
</evidence>
<protein>
    <submittedName>
        <fullName evidence="14">BRCA1-associated protein</fullName>
    </submittedName>
</protein>
<feature type="compositionally biased region" description="Low complexity" evidence="10">
    <location>
        <begin position="996"/>
        <end position="1005"/>
    </location>
</feature>
<dbReference type="SMART" id="SM00290">
    <property type="entry name" value="ZnF_UBP"/>
    <property type="match status" value="1"/>
</dbReference>
<dbReference type="GO" id="GO:0003677">
    <property type="term" value="F:DNA binding"/>
    <property type="evidence" value="ECO:0007669"/>
    <property type="project" value="UniProtKB-KW"/>
</dbReference>
<dbReference type="PROSITE" id="PS50089">
    <property type="entry name" value="ZF_RING_2"/>
    <property type="match status" value="1"/>
</dbReference>
<feature type="compositionally biased region" description="Low complexity" evidence="10">
    <location>
        <begin position="1227"/>
        <end position="1246"/>
    </location>
</feature>
<comment type="caution">
    <text evidence="14">The sequence shown here is derived from an EMBL/GenBank/DDBJ whole genome shotgun (WGS) entry which is preliminary data.</text>
</comment>
<evidence type="ECO:0000256" key="7">
    <source>
        <dbReference type="ARBA" id="ARBA00023163"/>
    </source>
</evidence>
<dbReference type="Pfam" id="PF02148">
    <property type="entry name" value="zf-UBP"/>
    <property type="match status" value="1"/>
</dbReference>
<dbReference type="InterPro" id="IPR011422">
    <property type="entry name" value="BRAP2/ETP1_RRM"/>
</dbReference>
<dbReference type="CDD" id="cd16457">
    <property type="entry name" value="RING-H2_BRAP2"/>
    <property type="match status" value="1"/>
</dbReference>
<evidence type="ECO:0000313" key="15">
    <source>
        <dbReference type="Proteomes" id="UP000321518"/>
    </source>
</evidence>
<dbReference type="GO" id="GO:0061630">
    <property type="term" value="F:ubiquitin protein ligase activity"/>
    <property type="evidence" value="ECO:0007669"/>
    <property type="project" value="TreeGrafter"/>
</dbReference>
<feature type="compositionally biased region" description="Acidic residues" evidence="10">
    <location>
        <begin position="112"/>
        <end position="121"/>
    </location>
</feature>
<dbReference type="InterPro" id="IPR036879">
    <property type="entry name" value="TF_MADSbox_sf"/>
</dbReference>
<dbReference type="GO" id="GO:0008270">
    <property type="term" value="F:zinc ion binding"/>
    <property type="evidence" value="ECO:0007669"/>
    <property type="project" value="UniProtKB-KW"/>
</dbReference>
<organism evidence="14 15">
    <name type="scientific">Rhodotorula toruloides</name>
    <name type="common">Yeast</name>
    <name type="synonym">Rhodosporidium toruloides</name>
    <dbReference type="NCBI Taxonomy" id="5286"/>
    <lineage>
        <taxon>Eukaryota</taxon>
        <taxon>Fungi</taxon>
        <taxon>Dikarya</taxon>
        <taxon>Basidiomycota</taxon>
        <taxon>Pucciniomycotina</taxon>
        <taxon>Microbotryomycetes</taxon>
        <taxon>Sporidiobolales</taxon>
        <taxon>Sporidiobolaceae</taxon>
        <taxon>Rhodotorula</taxon>
    </lineage>
</organism>
<gene>
    <name evidence="14" type="ORF">Rt10032_c06g2622</name>
</gene>
<accession>A0A511KF92</accession>
<dbReference type="InterPro" id="IPR013083">
    <property type="entry name" value="Znf_RING/FYVE/PHD"/>
</dbReference>
<dbReference type="InterPro" id="IPR047243">
    <property type="entry name" value="RING-H2_BRAP2"/>
</dbReference>
<feature type="compositionally biased region" description="Low complexity" evidence="10">
    <location>
        <begin position="76"/>
        <end position="96"/>
    </location>
</feature>
<proteinExistence type="predicted"/>
<dbReference type="FunFam" id="3.40.1810.10:FF:000002">
    <property type="entry name" value="Serum response factor b"/>
    <property type="match status" value="1"/>
</dbReference>
<evidence type="ECO:0000259" key="11">
    <source>
        <dbReference type="PROSITE" id="PS50066"/>
    </source>
</evidence>
<dbReference type="Pfam" id="PF07576">
    <property type="entry name" value="BRAP2"/>
    <property type="match status" value="1"/>
</dbReference>
<dbReference type="Gene3D" id="3.40.1810.10">
    <property type="entry name" value="Transcription factor, MADS-box"/>
    <property type="match status" value="1"/>
</dbReference>
<name>A0A511KF92_RHOTO</name>
<feature type="domain" description="RING-type" evidence="12">
    <location>
        <begin position="857"/>
        <end position="897"/>
    </location>
</feature>
<feature type="compositionally biased region" description="Pro residues" evidence="10">
    <location>
        <begin position="337"/>
        <end position="358"/>
    </location>
</feature>
<sequence length="1254" mass="136475">MDSSASNSPAPQQGLAAQQQPLFSTDNAQQDPSQAPAPPQQHPPPASPAFPPSASQQPPPGQTSDNGSLPPPQHVASSAGPSTAAPSPAPPTTLSTRKTAPPIIAFDPSADGSDDEEDDDEGGPKKKRRATGAARASSAKGSGNEAGGSAGPVDPDDKGRRKIEIEYIHKKEKRHITFSKRKAGIMKKAYELATLTGTEVLLLVVSETGIVYTFTTTKFQTLVSANPDGTPSEGQKLIQKCLAVSPDDENSDYISPPPDGPLLPLPPSAQKRPFEANSPIHGGQIALRTRQHRPRAKARPAPIATQAANANLQPPSIHGQMEQMNQLPPSPHHVHPLNPPPPPGSMAEYPPSPGYPPHGHPRSELPSPAHPPQEYSEMMNGQYGPPANYPPPPALGYTHQLPNPNRPPHPLDPYPHPQHQSSPSSSPRQPRQLPPPPSPMHTNYHPAAPRSMQDPYGDPRYPPPPPADEDMHMMSPLPHPPPMHHGQTAPGLPQPPPEMYMHHGPPHSQGPSMQPSPRQVPMQYEGPGGDAYARRVVIECYDHISPLSIHPLIPNTPTLLPPSVDQELRAVQHRVVLPSQGDLWRIRLPRTRALDTRNPSTSSAGLSASALPSPPLEPRSPPGPRIWSESFGLPSPPPIATAELWTPSRGDLPKTTHKPILDFRFGPLFCDSCDYPEPREMARRPGGKTSPSLGQTQPQPPRPAETSGTTELNWGIIHLYREAGAEESTLAEKKRAKDEDDGRAVGLVSVPGVLNAAALLSFIAPALDDIEQVRMLRDSTPNRSLVLIRFRDAANASEFKRVYNSKPYWDTKDSEICHVVSISSVKLKSTSTPPFTFPTSSASFDNAPSDAIELPTCPVCLEILDSRVTGLVQTFCGHTHHCNCLLKWGDSRCPVCRSTNARQRRNTVSANEAADSKCAVCQSPSNLWICVICGNVGCGRYQGGHAHSHFNETGHSFSLEVETGRIWSYLDDEYVHRLIRLRPSAASPGDRIIELPSISSTSTARPAPPPSEGETEDLSAKIGSSYASQAGGPDRDAEVEQDKLEALALEYGNLMSSQLASQREWFEEEVAREKERVRVGERVRVDLEGECEGLRRTIREREKEVKGLREAWDREKRVLEGRIEGLERELRHEQDERKKERADLVKGKKQLERDLESERAVSASLTQNLAALRADFLEEQKTTANVRGEVDDLKDQLNDLMAALSMRDKIEQEGPSSDWAGASIGVAPAPGSQQQQAPKNPSAAKAAQRKKKKK</sequence>
<evidence type="ECO:0000256" key="2">
    <source>
        <dbReference type="ARBA" id="ARBA00022723"/>
    </source>
</evidence>